<dbReference type="KEGG" id="vfg:C9I84_162"/>
<keyword evidence="6" id="KW-1185">Reference proteome</keyword>
<dbReference type="InterPro" id="IPR012340">
    <property type="entry name" value="NA-bd_OB-fold"/>
</dbReference>
<organism evidence="5 6">
    <name type="scientific">Candidatus Vidania fulgoroideorum</name>
    <dbReference type="NCBI Taxonomy" id="881286"/>
    <lineage>
        <taxon>Bacteria</taxon>
        <taxon>Pseudomonadati</taxon>
        <taxon>Pseudomonadota</taxon>
        <taxon>Betaproteobacteria</taxon>
        <taxon>Candidatus Vidania</taxon>
    </lineage>
</organism>
<dbReference type="EMBL" id="CP028360">
    <property type="protein sequence ID" value="AXN02544.1"/>
    <property type="molecule type" value="Genomic_DNA"/>
</dbReference>
<dbReference type="GO" id="GO:0005840">
    <property type="term" value="C:ribosome"/>
    <property type="evidence" value="ECO:0007669"/>
    <property type="project" value="UniProtKB-KW"/>
</dbReference>
<evidence type="ECO:0000256" key="3">
    <source>
        <dbReference type="ARBA" id="ARBA00023274"/>
    </source>
</evidence>
<keyword evidence="2" id="KW-0689">Ribosomal protein</keyword>
<proteinExistence type="inferred from homology"/>
<dbReference type="Pfam" id="PF00366">
    <property type="entry name" value="Ribosomal_S17"/>
    <property type="match status" value="1"/>
</dbReference>
<evidence type="ECO:0000256" key="2">
    <source>
        <dbReference type="ARBA" id="ARBA00022980"/>
    </source>
</evidence>
<gene>
    <name evidence="5" type="ORF">C9I84_162</name>
</gene>
<name>A0A346E0N9_9PROT</name>
<dbReference type="InterPro" id="IPR000266">
    <property type="entry name" value="Ribosomal_uS17"/>
</dbReference>
<dbReference type="Gene3D" id="2.40.50.140">
    <property type="entry name" value="Nucleic acid-binding proteins"/>
    <property type="match status" value="1"/>
</dbReference>
<dbReference type="AlphaFoldDB" id="A0A346E0N9"/>
<dbReference type="GO" id="GO:0006412">
    <property type="term" value="P:translation"/>
    <property type="evidence" value="ECO:0007669"/>
    <property type="project" value="InterPro"/>
</dbReference>
<evidence type="ECO:0000256" key="1">
    <source>
        <dbReference type="ARBA" id="ARBA00010254"/>
    </source>
</evidence>
<reference evidence="5 6" key="1">
    <citation type="submission" date="2018-03" db="EMBL/GenBank/DDBJ databases">
        <title>A parallel universe: an anciently diverged bacterial symbiosis in a Hawaiian planthopper (Hemiptera: Cixiidae) reveals rearranged nutritional responsibilities.</title>
        <authorList>
            <person name="Bennett G."/>
            <person name="Mao M."/>
        </authorList>
    </citation>
    <scope>NUCLEOTIDE SEQUENCE [LARGE SCALE GENOMIC DNA]</scope>
    <source>
        <strain evidence="5 6">OLIH</strain>
    </source>
</reference>
<evidence type="ECO:0000313" key="6">
    <source>
        <dbReference type="Proteomes" id="UP000257084"/>
    </source>
</evidence>
<dbReference type="Proteomes" id="UP000257084">
    <property type="component" value="Chromosome"/>
</dbReference>
<dbReference type="GO" id="GO:0003735">
    <property type="term" value="F:structural constituent of ribosome"/>
    <property type="evidence" value="ECO:0007669"/>
    <property type="project" value="InterPro"/>
</dbReference>
<evidence type="ECO:0000313" key="5">
    <source>
        <dbReference type="EMBL" id="AXN02544.1"/>
    </source>
</evidence>
<protein>
    <recommendedName>
        <fullName evidence="4">30S ribosomal protein S17</fullName>
    </recommendedName>
</protein>
<dbReference type="GO" id="GO:1990904">
    <property type="term" value="C:ribonucleoprotein complex"/>
    <property type="evidence" value="ECO:0007669"/>
    <property type="project" value="UniProtKB-KW"/>
</dbReference>
<sequence>MTFKSCIRKKNMIKKGKIINFKSKKTIKVLYYILNYNLKYKKQYYKKKYILVHFNGSILKCGDNIYFIKCKKKSKKKNFKFLKKI</sequence>
<comment type="similarity">
    <text evidence="1">Belongs to the universal ribosomal protein uS17 family.</text>
</comment>
<evidence type="ECO:0000256" key="4">
    <source>
        <dbReference type="ARBA" id="ARBA00035311"/>
    </source>
</evidence>
<dbReference type="SUPFAM" id="SSF50249">
    <property type="entry name" value="Nucleic acid-binding proteins"/>
    <property type="match status" value="1"/>
</dbReference>
<keyword evidence="3" id="KW-0687">Ribonucleoprotein</keyword>
<accession>A0A346E0N9</accession>